<dbReference type="AlphaFoldDB" id="A0A914VWF4"/>
<proteinExistence type="predicted"/>
<evidence type="ECO:0000313" key="1">
    <source>
        <dbReference type="Proteomes" id="UP000887566"/>
    </source>
</evidence>
<organism evidence="1 2">
    <name type="scientific">Plectus sambesii</name>
    <dbReference type="NCBI Taxonomy" id="2011161"/>
    <lineage>
        <taxon>Eukaryota</taxon>
        <taxon>Metazoa</taxon>
        <taxon>Ecdysozoa</taxon>
        <taxon>Nematoda</taxon>
        <taxon>Chromadorea</taxon>
        <taxon>Plectida</taxon>
        <taxon>Plectina</taxon>
        <taxon>Plectoidea</taxon>
        <taxon>Plectidae</taxon>
        <taxon>Plectus</taxon>
    </lineage>
</organism>
<evidence type="ECO:0000313" key="2">
    <source>
        <dbReference type="WBParaSite" id="PSAMB.scaffold2614size22211.g18460.t1"/>
    </source>
</evidence>
<dbReference type="Proteomes" id="UP000887566">
    <property type="component" value="Unplaced"/>
</dbReference>
<protein>
    <submittedName>
        <fullName evidence="2">Uncharacterized protein</fullName>
    </submittedName>
</protein>
<keyword evidence="1" id="KW-1185">Reference proteome</keyword>
<reference evidence="2" key="1">
    <citation type="submission" date="2022-11" db="UniProtKB">
        <authorList>
            <consortium name="WormBaseParasite"/>
        </authorList>
    </citation>
    <scope>IDENTIFICATION</scope>
</reference>
<sequence length="68" mass="7094">MASIQSKLEALINPAPHLADVDEDDDGDVDGTWARVREEEAGSDGEGAIVGESSLRKAAAISLADLDE</sequence>
<dbReference type="WBParaSite" id="PSAMB.scaffold2614size22211.g18460.t1">
    <property type="protein sequence ID" value="PSAMB.scaffold2614size22211.g18460.t1"/>
    <property type="gene ID" value="PSAMB.scaffold2614size22211.g18460"/>
</dbReference>
<accession>A0A914VWF4</accession>
<name>A0A914VWF4_9BILA</name>